<dbReference type="Pfam" id="PF04301">
    <property type="entry name" value="BioG"/>
    <property type="match status" value="1"/>
</dbReference>
<dbReference type="RefSeq" id="WP_072707545.1">
    <property type="nucleotide sequence ID" value="NZ_FMJB01000059.1"/>
</dbReference>
<keyword evidence="1" id="KW-1133">Transmembrane helix</keyword>
<dbReference type="AlphaFoldDB" id="A0A1M4N6J5"/>
<dbReference type="ESTHER" id="9rhob-a0a1m4n6j5">
    <property type="family name" value="BioG_Pimeloyl-ACP-methyl-esterase"/>
</dbReference>
<dbReference type="InterPro" id="IPR007398">
    <property type="entry name" value="BioG"/>
</dbReference>
<organism evidence="2 3">
    <name type="scientific">Donghicola eburneus</name>
    <dbReference type="NCBI Taxonomy" id="393278"/>
    <lineage>
        <taxon>Bacteria</taxon>
        <taxon>Pseudomonadati</taxon>
        <taxon>Pseudomonadota</taxon>
        <taxon>Alphaproteobacteria</taxon>
        <taxon>Rhodobacterales</taxon>
        <taxon>Roseobacteraceae</taxon>
        <taxon>Donghicola</taxon>
    </lineage>
</organism>
<name>A0A1M4N6J5_9RHOB</name>
<evidence type="ECO:0000313" key="2">
    <source>
        <dbReference type="EMBL" id="SCM68716.1"/>
    </source>
</evidence>
<dbReference type="SUPFAM" id="SSF53474">
    <property type="entry name" value="alpha/beta-Hydrolases"/>
    <property type="match status" value="1"/>
</dbReference>
<keyword evidence="1" id="KW-0472">Membrane</keyword>
<reference evidence="3" key="1">
    <citation type="submission" date="2016-09" db="EMBL/GenBank/DDBJ databases">
        <authorList>
            <person name="Wibberg D."/>
        </authorList>
    </citation>
    <scope>NUCLEOTIDE SEQUENCE [LARGE SCALE GENOMIC DNA]</scope>
</reference>
<keyword evidence="1" id="KW-0812">Transmembrane</keyword>
<evidence type="ECO:0000313" key="3">
    <source>
        <dbReference type="Proteomes" id="UP000184085"/>
    </source>
</evidence>
<protein>
    <submittedName>
        <fullName evidence="2">Uncharacterized protein</fullName>
    </submittedName>
</protein>
<gene>
    <name evidence="2" type="ORF">KARMA_2943</name>
</gene>
<dbReference type="EMBL" id="FMJB01000059">
    <property type="protein sequence ID" value="SCM68716.1"/>
    <property type="molecule type" value="Genomic_DNA"/>
</dbReference>
<sequence>MRSEWLQRTGSQKAIVVFGGWALGSAPFAALQGDADVLFVEDWRDLDGDLPDLGVYQSRALIAFSFGVAAAGHWLALYGDPFDRKVAVNGTLDPVSAAYGIPPDMVEATASALSESSFSGFCRRAGVKPAPAIDVEARRAELRAVAQRGMAPATRFDRIWLSRKDRIFPAAALQSAWADQSAAVRWLDAAPHAPFEVGQTWAEWLA</sequence>
<evidence type="ECO:0000256" key="1">
    <source>
        <dbReference type="SAM" id="Phobius"/>
    </source>
</evidence>
<dbReference type="Proteomes" id="UP000184085">
    <property type="component" value="Unassembled WGS sequence"/>
</dbReference>
<dbReference type="InterPro" id="IPR029058">
    <property type="entry name" value="AB_hydrolase_fold"/>
</dbReference>
<proteinExistence type="predicted"/>
<feature type="transmembrane region" description="Helical" evidence="1">
    <location>
        <begin position="56"/>
        <end position="77"/>
    </location>
</feature>
<accession>A0A1M4N6J5</accession>
<keyword evidence="3" id="KW-1185">Reference proteome</keyword>